<keyword evidence="6 7" id="KW-0030">Aminoacyl-tRNA synthetase</keyword>
<dbReference type="GO" id="GO:0004818">
    <property type="term" value="F:glutamate-tRNA ligase activity"/>
    <property type="evidence" value="ECO:0007669"/>
    <property type="project" value="UniProtKB-EC"/>
</dbReference>
<evidence type="ECO:0000256" key="3">
    <source>
        <dbReference type="ARBA" id="ARBA00022741"/>
    </source>
</evidence>
<protein>
    <submittedName>
        <fullName evidence="9">Glutamyl-tRNA synthetase</fullName>
        <ecNumber evidence="9">6.1.1.17</ecNumber>
    </submittedName>
</protein>
<evidence type="ECO:0000259" key="8">
    <source>
        <dbReference type="Pfam" id="PF00749"/>
    </source>
</evidence>
<dbReference type="SUPFAM" id="SSF48163">
    <property type="entry name" value="An anticodon-binding domain of class I aminoacyl-tRNA synthetases"/>
    <property type="match status" value="1"/>
</dbReference>
<evidence type="ECO:0000256" key="1">
    <source>
        <dbReference type="ARBA" id="ARBA00007894"/>
    </source>
</evidence>
<dbReference type="PANTHER" id="PTHR43311:SF2">
    <property type="entry name" value="GLUTAMATE--TRNA LIGASE, MITOCHONDRIAL-RELATED"/>
    <property type="match status" value="1"/>
</dbReference>
<evidence type="ECO:0000256" key="7">
    <source>
        <dbReference type="RuleBase" id="RU363037"/>
    </source>
</evidence>
<keyword evidence="4 7" id="KW-0067">ATP-binding</keyword>
<dbReference type="GO" id="GO:0006424">
    <property type="term" value="P:glutamyl-tRNA aminoacylation"/>
    <property type="evidence" value="ECO:0007669"/>
    <property type="project" value="TreeGrafter"/>
</dbReference>
<dbReference type="SUPFAM" id="SSF52374">
    <property type="entry name" value="Nucleotidylyl transferase"/>
    <property type="match status" value="1"/>
</dbReference>
<dbReference type="GO" id="GO:0005524">
    <property type="term" value="F:ATP binding"/>
    <property type="evidence" value="ECO:0007669"/>
    <property type="project" value="UniProtKB-KW"/>
</dbReference>
<dbReference type="EMBL" id="UGKR01000003">
    <property type="protein sequence ID" value="STS92386.1"/>
    <property type="molecule type" value="Genomic_DNA"/>
</dbReference>
<comment type="similarity">
    <text evidence="1">Belongs to the class-I aminoacyl-tRNA synthetase family. Glutamate--tRNA ligase type 1 subfamily.</text>
</comment>
<keyword evidence="3 7" id="KW-0547">Nucleotide-binding</keyword>
<name>A0A7H4MPY6_KLEVA</name>
<organism evidence="9 10">
    <name type="scientific">Klebsiella variicola</name>
    <dbReference type="NCBI Taxonomy" id="244366"/>
    <lineage>
        <taxon>Bacteria</taxon>
        <taxon>Pseudomonadati</taxon>
        <taxon>Pseudomonadota</taxon>
        <taxon>Gammaproteobacteria</taxon>
        <taxon>Enterobacterales</taxon>
        <taxon>Enterobacteriaceae</taxon>
        <taxon>Klebsiella/Raoultella group</taxon>
        <taxon>Klebsiella</taxon>
        <taxon>Klebsiella pneumoniae complex</taxon>
    </lineage>
</organism>
<dbReference type="AlphaFoldDB" id="A0A7H4MPY6"/>
<proteinExistence type="inferred from homology"/>
<evidence type="ECO:0000256" key="5">
    <source>
        <dbReference type="ARBA" id="ARBA00022917"/>
    </source>
</evidence>
<comment type="caution">
    <text evidence="9">The sequence shown here is derived from an EMBL/GenBank/DDBJ whole genome shotgun (WGS) entry which is preliminary data.</text>
</comment>
<dbReference type="PANTHER" id="PTHR43311">
    <property type="entry name" value="GLUTAMATE--TRNA LIGASE"/>
    <property type="match status" value="1"/>
</dbReference>
<dbReference type="GO" id="GO:0000049">
    <property type="term" value="F:tRNA binding"/>
    <property type="evidence" value="ECO:0007669"/>
    <property type="project" value="InterPro"/>
</dbReference>
<evidence type="ECO:0000256" key="6">
    <source>
        <dbReference type="ARBA" id="ARBA00023146"/>
    </source>
</evidence>
<evidence type="ECO:0000313" key="10">
    <source>
        <dbReference type="Proteomes" id="UP000254545"/>
    </source>
</evidence>
<dbReference type="InterPro" id="IPR049940">
    <property type="entry name" value="GluQ/Sye"/>
</dbReference>
<sequence length="133" mass="15343">MPVYAHVSMINGDDGKKLSKRHGAVSVMQYRDDGYLPEALLNYLVRLGWSHGDQEIFTREEMIEFFSLGRSANPRVRSNTDKLLWLNHHYINTLPAEYVATHLQWHIEQENIDTRNGPQLAELVKLLASVAKR</sequence>
<evidence type="ECO:0000256" key="2">
    <source>
        <dbReference type="ARBA" id="ARBA00022598"/>
    </source>
</evidence>
<keyword evidence="5 7" id="KW-0648">Protein biosynthesis</keyword>
<dbReference type="Gene3D" id="1.10.1160.10">
    <property type="entry name" value="Glutamyl-trna Synthetase, Domain 2"/>
    <property type="match status" value="1"/>
</dbReference>
<dbReference type="Pfam" id="PF00749">
    <property type="entry name" value="tRNA-synt_1c"/>
    <property type="match status" value="1"/>
</dbReference>
<dbReference type="InterPro" id="IPR020061">
    <property type="entry name" value="Glu_tRNA_lig_a-bdl"/>
</dbReference>
<reference evidence="9 10" key="1">
    <citation type="submission" date="2018-06" db="EMBL/GenBank/DDBJ databases">
        <authorList>
            <consortium name="Pathogen Informatics"/>
            <person name="Doyle S."/>
        </authorList>
    </citation>
    <scope>NUCLEOTIDE SEQUENCE [LARGE SCALE GENOMIC DNA]</scope>
    <source>
        <strain evidence="9 10">NCTC9177</strain>
    </source>
</reference>
<keyword evidence="2 7" id="KW-0436">Ligase</keyword>
<feature type="domain" description="Glutamyl/glutaminyl-tRNA synthetase class Ib catalytic" evidence="8">
    <location>
        <begin position="2"/>
        <end position="85"/>
    </location>
</feature>
<dbReference type="InterPro" id="IPR008925">
    <property type="entry name" value="aa_tRNA-synth_I_cd-bd_sf"/>
</dbReference>
<dbReference type="InterPro" id="IPR020058">
    <property type="entry name" value="Glu/Gln-tRNA-synth_Ib_cat-dom"/>
</dbReference>
<gene>
    <name evidence="9" type="primary">gltX_2</name>
    <name evidence="9" type="ORF">NCTC9177_06322</name>
</gene>
<evidence type="ECO:0000313" key="9">
    <source>
        <dbReference type="EMBL" id="STS92386.1"/>
    </source>
</evidence>
<dbReference type="EC" id="6.1.1.17" evidence="9"/>
<dbReference type="Proteomes" id="UP000254545">
    <property type="component" value="Unassembled WGS sequence"/>
</dbReference>
<dbReference type="GO" id="GO:0005829">
    <property type="term" value="C:cytosol"/>
    <property type="evidence" value="ECO:0007669"/>
    <property type="project" value="TreeGrafter"/>
</dbReference>
<evidence type="ECO:0000256" key="4">
    <source>
        <dbReference type="ARBA" id="ARBA00022840"/>
    </source>
</evidence>
<accession>A0A7H4MPY6</accession>